<dbReference type="PANTHER" id="PTHR37534">
    <property type="entry name" value="TRANSCRIPTIONAL ACTIVATOR PROTEIN UGA3"/>
    <property type="match status" value="1"/>
</dbReference>
<gene>
    <name evidence="5" type="ORF">CLIM01_02241</name>
</gene>
<comment type="subcellular location">
    <subcellularLocation>
        <location evidence="1">Nucleus</location>
    </subcellularLocation>
</comment>
<comment type="caution">
    <text evidence="5">The sequence shown here is derived from an EMBL/GenBank/DDBJ whole genome shotgun (WGS) entry which is preliminary data.</text>
</comment>
<dbReference type="PANTHER" id="PTHR37534:SF46">
    <property type="entry name" value="ZN(II)2CYS6 TRANSCRIPTION FACTOR (EUROFUNG)"/>
    <property type="match status" value="1"/>
</dbReference>
<evidence type="ECO:0000256" key="1">
    <source>
        <dbReference type="ARBA" id="ARBA00004123"/>
    </source>
</evidence>
<dbReference type="CDD" id="cd00067">
    <property type="entry name" value="GAL4"/>
    <property type="match status" value="1"/>
</dbReference>
<dbReference type="Pfam" id="PF11951">
    <property type="entry name" value="Fungal_trans_2"/>
    <property type="match status" value="2"/>
</dbReference>
<sequence length="595" mass="66842">MSNFDNDNNKLEMLRPAINGEMLLELTPRPAIDESTNRPLQKIARSKRQKSFTGCWTCRQRHVKCDEQRPACRRCVAGKFTCQGYGTRLTWLSPTGTGTSSSGGRRRPRTKASSSSQNSSQSPNQGISTAVDNQRTGPLLRFRACEPRVRVEDAWQAGRSTARREPPSLNVQSHDQGLGMLQNSRLGVEWNSFDVSSHWDLSPMGNPAWPLEAPLAPARERELINHWATNLAHKMIPIRSPANPFLTTVSPMALKGSRLAKTRSTSTVALFHAVCAISAAHQANLRGTDDAHAGYADLMLRHKQLSFRHLMQNMSCRDHDERMASLATLCLWILTHFITGTAGAWREVIKVTRDLLDDTSMETWRQSTTAALTYESCSSTFATVLAQYLGRLDAPVPMKTYLPDVELSKSQIMPVRSLELVCSFNAKLVQSSILAEEDLDQLEIEFALSTPEPSVDYDANNAESAMVHHHRSLFYHACLLYFKGNSGRRGPEEDVQDLVARCLDHMEHLESLQKNSSPKAWIYATVAFEARTPELRNRARLLFSRKESLGIATWDTLLLAVEEVWKRRDLAAPGVSPEPWTRVLSRMPEFDVILY</sequence>
<accession>A0ABQ9Q9L9</accession>
<dbReference type="Pfam" id="PF00172">
    <property type="entry name" value="Zn_clus"/>
    <property type="match status" value="1"/>
</dbReference>
<evidence type="ECO:0000313" key="5">
    <source>
        <dbReference type="EMBL" id="KAK0380412.1"/>
    </source>
</evidence>
<keyword evidence="2" id="KW-0539">Nucleus</keyword>
<feature type="domain" description="Zn(2)-C6 fungal-type" evidence="4">
    <location>
        <begin position="54"/>
        <end position="82"/>
    </location>
</feature>
<evidence type="ECO:0000259" key="4">
    <source>
        <dbReference type="PROSITE" id="PS50048"/>
    </source>
</evidence>
<name>A0ABQ9Q9L9_9PEZI</name>
<dbReference type="Gene3D" id="4.10.240.10">
    <property type="entry name" value="Zn(2)-C6 fungal-type DNA-binding domain"/>
    <property type="match status" value="1"/>
</dbReference>
<dbReference type="InterPro" id="IPR001138">
    <property type="entry name" value="Zn2Cys6_DnaBD"/>
</dbReference>
<feature type="compositionally biased region" description="Low complexity" evidence="3">
    <location>
        <begin position="113"/>
        <end position="125"/>
    </location>
</feature>
<dbReference type="SMART" id="SM00066">
    <property type="entry name" value="GAL4"/>
    <property type="match status" value="1"/>
</dbReference>
<feature type="compositionally biased region" description="Low complexity" evidence="3">
    <location>
        <begin position="93"/>
        <end position="103"/>
    </location>
</feature>
<keyword evidence="6" id="KW-1185">Reference proteome</keyword>
<reference evidence="5" key="1">
    <citation type="submission" date="2023-04" db="EMBL/GenBank/DDBJ databases">
        <title>Colletotrichum limetticola genome sequence.</title>
        <authorList>
            <person name="Baroncelli R."/>
        </authorList>
    </citation>
    <scope>NUCLEOTIDE SEQUENCE</scope>
    <source>
        <strain evidence="5">KLA-Anderson</strain>
    </source>
</reference>
<dbReference type="PROSITE" id="PS50048">
    <property type="entry name" value="ZN2_CY6_FUNGAL_2"/>
    <property type="match status" value="1"/>
</dbReference>
<dbReference type="InterPro" id="IPR021858">
    <property type="entry name" value="Fun_TF"/>
</dbReference>
<organism evidence="5 6">
    <name type="scientific">Colletotrichum limetticola</name>
    <dbReference type="NCBI Taxonomy" id="1209924"/>
    <lineage>
        <taxon>Eukaryota</taxon>
        <taxon>Fungi</taxon>
        <taxon>Dikarya</taxon>
        <taxon>Ascomycota</taxon>
        <taxon>Pezizomycotina</taxon>
        <taxon>Sordariomycetes</taxon>
        <taxon>Hypocreomycetidae</taxon>
        <taxon>Glomerellales</taxon>
        <taxon>Glomerellaceae</taxon>
        <taxon>Colletotrichum</taxon>
        <taxon>Colletotrichum acutatum species complex</taxon>
    </lineage>
</organism>
<proteinExistence type="predicted"/>
<dbReference type="Proteomes" id="UP001169217">
    <property type="component" value="Unassembled WGS sequence"/>
</dbReference>
<dbReference type="EMBL" id="JARUPT010000040">
    <property type="protein sequence ID" value="KAK0380412.1"/>
    <property type="molecule type" value="Genomic_DNA"/>
</dbReference>
<dbReference type="SUPFAM" id="SSF57701">
    <property type="entry name" value="Zn2/Cys6 DNA-binding domain"/>
    <property type="match status" value="1"/>
</dbReference>
<feature type="region of interest" description="Disordered" evidence="3">
    <location>
        <begin position="92"/>
        <end position="133"/>
    </location>
</feature>
<evidence type="ECO:0000256" key="2">
    <source>
        <dbReference type="ARBA" id="ARBA00023242"/>
    </source>
</evidence>
<dbReference type="InterPro" id="IPR036864">
    <property type="entry name" value="Zn2-C6_fun-type_DNA-bd_sf"/>
</dbReference>
<dbReference type="PROSITE" id="PS00463">
    <property type="entry name" value="ZN2_CY6_FUNGAL_1"/>
    <property type="match status" value="1"/>
</dbReference>
<evidence type="ECO:0000313" key="6">
    <source>
        <dbReference type="Proteomes" id="UP001169217"/>
    </source>
</evidence>
<protein>
    <recommendedName>
        <fullName evidence="4">Zn(2)-C6 fungal-type domain-containing protein</fullName>
    </recommendedName>
</protein>
<evidence type="ECO:0000256" key="3">
    <source>
        <dbReference type="SAM" id="MobiDB-lite"/>
    </source>
</evidence>